<name>A0AA35M2G1_9HYPO</name>
<evidence type="ECO:0000313" key="3">
    <source>
        <dbReference type="Proteomes" id="UP001160390"/>
    </source>
</evidence>
<proteinExistence type="predicted"/>
<gene>
    <name evidence="2" type="ORF">CCHLO57077_00018884</name>
</gene>
<dbReference type="AlphaFoldDB" id="A0AA35M2G1"/>
<sequence>MPDFRTVHDALSLARTEATASAASTTEPLNRIGAGLKQITGVIQQSMQDNTDAARDAKIAAKEAAEASRTAVGMSNAGSSPARDHSNIRAMNPRNLKAHVDRAIEQSGNEHIKHIRVASTNQLKSGDLSIKTATTEDMEALRQFAEDWEHRLGTNATVRILTYGILAHGIRASSINMNDFEHNRDEILQDDKPFILNASIEYIGWLPRTSPTKSASSAIIEFTRPEDANKIIDEGLI</sequence>
<dbReference type="EMBL" id="CABFNP030000981">
    <property type="protein sequence ID" value="CAI6089275.1"/>
    <property type="molecule type" value="Genomic_DNA"/>
</dbReference>
<organism evidence="2 3">
    <name type="scientific">Clonostachys chloroleuca</name>
    <dbReference type="NCBI Taxonomy" id="1926264"/>
    <lineage>
        <taxon>Eukaryota</taxon>
        <taxon>Fungi</taxon>
        <taxon>Dikarya</taxon>
        <taxon>Ascomycota</taxon>
        <taxon>Pezizomycotina</taxon>
        <taxon>Sordariomycetes</taxon>
        <taxon>Hypocreomycetidae</taxon>
        <taxon>Hypocreales</taxon>
        <taxon>Bionectriaceae</taxon>
        <taxon>Clonostachys</taxon>
    </lineage>
</organism>
<comment type="caution">
    <text evidence="2">The sequence shown here is derived from an EMBL/GenBank/DDBJ whole genome shotgun (WGS) entry which is preliminary data.</text>
</comment>
<protein>
    <submittedName>
        <fullName evidence="2">Uncharacterized protein</fullName>
    </submittedName>
</protein>
<evidence type="ECO:0000313" key="2">
    <source>
        <dbReference type="EMBL" id="CAI6089275.1"/>
    </source>
</evidence>
<evidence type="ECO:0000256" key="1">
    <source>
        <dbReference type="SAM" id="MobiDB-lite"/>
    </source>
</evidence>
<reference evidence="2" key="1">
    <citation type="submission" date="2023-01" db="EMBL/GenBank/DDBJ databases">
        <authorList>
            <person name="Piombo E."/>
        </authorList>
    </citation>
    <scope>NUCLEOTIDE SEQUENCE</scope>
</reference>
<accession>A0AA35M2G1</accession>
<dbReference type="Proteomes" id="UP001160390">
    <property type="component" value="Unassembled WGS sequence"/>
</dbReference>
<keyword evidence="3" id="KW-1185">Reference proteome</keyword>
<feature type="region of interest" description="Disordered" evidence="1">
    <location>
        <begin position="67"/>
        <end position="89"/>
    </location>
</feature>